<evidence type="ECO:0000313" key="2">
    <source>
        <dbReference type="Proteomes" id="UP000501690"/>
    </source>
</evidence>
<organism evidence="1 2">
    <name type="scientific">Vigna unguiculata</name>
    <name type="common">Cowpea</name>
    <dbReference type="NCBI Taxonomy" id="3917"/>
    <lineage>
        <taxon>Eukaryota</taxon>
        <taxon>Viridiplantae</taxon>
        <taxon>Streptophyta</taxon>
        <taxon>Embryophyta</taxon>
        <taxon>Tracheophyta</taxon>
        <taxon>Spermatophyta</taxon>
        <taxon>Magnoliopsida</taxon>
        <taxon>eudicotyledons</taxon>
        <taxon>Gunneridae</taxon>
        <taxon>Pentapetalae</taxon>
        <taxon>rosids</taxon>
        <taxon>fabids</taxon>
        <taxon>Fabales</taxon>
        <taxon>Fabaceae</taxon>
        <taxon>Papilionoideae</taxon>
        <taxon>50 kb inversion clade</taxon>
        <taxon>NPAAA clade</taxon>
        <taxon>indigoferoid/millettioid clade</taxon>
        <taxon>Phaseoleae</taxon>
        <taxon>Vigna</taxon>
    </lineage>
</organism>
<sequence>MHTLPQSLLILLRITAKTIPTSMHTLPQSLLILLRFAYSLGKHPRWANKLICIIMQNTDLQNYADSQTRWANFQVRKFQSWTSGWASATSWASIGQWLGECY</sequence>
<proteinExistence type="predicted"/>
<reference evidence="1 2" key="1">
    <citation type="submission" date="2019-04" db="EMBL/GenBank/DDBJ databases">
        <title>An improved genome assembly and genetic linkage map for asparagus bean, Vigna unguiculata ssp. sesquipedialis.</title>
        <authorList>
            <person name="Xia Q."/>
            <person name="Zhang R."/>
            <person name="Dong Y."/>
        </authorList>
    </citation>
    <scope>NUCLEOTIDE SEQUENCE [LARGE SCALE GENOMIC DNA]</scope>
    <source>
        <tissue evidence="1">Leaf</tissue>
    </source>
</reference>
<gene>
    <name evidence="1" type="ORF">DEO72_LG11g2226</name>
</gene>
<evidence type="ECO:0000313" key="1">
    <source>
        <dbReference type="EMBL" id="QCE15217.1"/>
    </source>
</evidence>
<dbReference type="Proteomes" id="UP000501690">
    <property type="component" value="Linkage Group LG11"/>
</dbReference>
<dbReference type="EMBL" id="CP039355">
    <property type="protein sequence ID" value="QCE15217.1"/>
    <property type="molecule type" value="Genomic_DNA"/>
</dbReference>
<name>A0A4D6NTY0_VIGUN</name>
<dbReference type="AlphaFoldDB" id="A0A4D6NTY0"/>
<accession>A0A4D6NTY0</accession>
<protein>
    <submittedName>
        <fullName evidence="1">Uncharacterized protein</fullName>
    </submittedName>
</protein>
<keyword evidence="2" id="KW-1185">Reference proteome</keyword>